<evidence type="ECO:0000256" key="5">
    <source>
        <dbReference type="ARBA" id="ARBA00023002"/>
    </source>
</evidence>
<dbReference type="Proteomes" id="UP000626109">
    <property type="component" value="Unassembled WGS sequence"/>
</dbReference>
<name>A0A813LZE6_POLGL</name>
<dbReference type="SUPFAM" id="SSF54495">
    <property type="entry name" value="UBC-like"/>
    <property type="match status" value="1"/>
</dbReference>
<evidence type="ECO:0000256" key="7">
    <source>
        <dbReference type="SAM" id="Coils"/>
    </source>
</evidence>
<feature type="coiled-coil region" evidence="7">
    <location>
        <begin position="256"/>
        <end position="283"/>
    </location>
</feature>
<evidence type="ECO:0000313" key="11">
    <source>
        <dbReference type="Proteomes" id="UP000626109"/>
    </source>
</evidence>
<evidence type="ECO:0000256" key="3">
    <source>
        <dbReference type="ARBA" id="ARBA00022896"/>
    </source>
</evidence>
<dbReference type="InterPro" id="IPR000608">
    <property type="entry name" value="UBC"/>
</dbReference>
<keyword evidence="4" id="KW-0223">Dioxygenase</keyword>
<dbReference type="GO" id="GO:0005506">
    <property type="term" value="F:iron ion binding"/>
    <property type="evidence" value="ECO:0007669"/>
    <property type="project" value="InterPro"/>
</dbReference>
<keyword evidence="2" id="KW-0479">Metal-binding</keyword>
<dbReference type="SMART" id="SM00702">
    <property type="entry name" value="P4Hc"/>
    <property type="match status" value="1"/>
</dbReference>
<reference evidence="10" key="1">
    <citation type="submission" date="2021-02" db="EMBL/GenBank/DDBJ databases">
        <authorList>
            <person name="Dougan E. K."/>
            <person name="Rhodes N."/>
            <person name="Thang M."/>
            <person name="Chan C."/>
        </authorList>
    </citation>
    <scope>NUCLEOTIDE SEQUENCE</scope>
</reference>
<dbReference type="GO" id="GO:0051213">
    <property type="term" value="F:dioxygenase activity"/>
    <property type="evidence" value="ECO:0007669"/>
    <property type="project" value="UniProtKB-KW"/>
</dbReference>
<accession>A0A813LZE6</accession>
<dbReference type="Pfam" id="PF00179">
    <property type="entry name" value="UQ_con"/>
    <property type="match status" value="1"/>
</dbReference>
<comment type="cofactor">
    <cofactor evidence="1">
        <name>L-ascorbate</name>
        <dbReference type="ChEBI" id="CHEBI:38290"/>
    </cofactor>
</comment>
<dbReference type="PANTHER" id="PTHR24014">
    <property type="entry name" value="2-OXOGLUTARATE AND IRON-DEPENDENT OXYGENASE DOMAIN-CONTAINING PROTEIN 2"/>
    <property type="match status" value="1"/>
</dbReference>
<feature type="domain" description="Fe2OG dioxygenase" evidence="9">
    <location>
        <begin position="529"/>
        <end position="623"/>
    </location>
</feature>
<dbReference type="InterPro" id="IPR005123">
    <property type="entry name" value="Oxoglu/Fe-dep_dioxygenase_dom"/>
</dbReference>
<evidence type="ECO:0000256" key="2">
    <source>
        <dbReference type="ARBA" id="ARBA00022723"/>
    </source>
</evidence>
<evidence type="ECO:0000256" key="6">
    <source>
        <dbReference type="ARBA" id="ARBA00023004"/>
    </source>
</evidence>
<dbReference type="InterPro" id="IPR006620">
    <property type="entry name" value="Pro_4_hyd_alph"/>
</dbReference>
<gene>
    <name evidence="10" type="ORF">PGLA2088_LOCUS50813</name>
</gene>
<dbReference type="AlphaFoldDB" id="A0A813LZE6"/>
<dbReference type="CDD" id="cd00195">
    <property type="entry name" value="UBCc_UEV"/>
    <property type="match status" value="1"/>
</dbReference>
<feature type="compositionally biased region" description="Acidic residues" evidence="8">
    <location>
        <begin position="128"/>
        <end position="138"/>
    </location>
</feature>
<dbReference type="PANTHER" id="PTHR24014:SF4">
    <property type="entry name" value="2-OXOGLUTARATE AND IRON-DEPENDENT OXYGENASE DOMAIN-CONTAINING PROTEIN 2"/>
    <property type="match status" value="1"/>
</dbReference>
<dbReference type="PROSITE" id="PS51471">
    <property type="entry name" value="FE2OG_OXY"/>
    <property type="match status" value="1"/>
</dbReference>
<protein>
    <recommendedName>
        <fullName evidence="9">Fe2OG dioxygenase domain-containing protein</fullName>
    </recommendedName>
</protein>
<evidence type="ECO:0000259" key="9">
    <source>
        <dbReference type="PROSITE" id="PS51471"/>
    </source>
</evidence>
<feature type="region of interest" description="Disordered" evidence="8">
    <location>
        <begin position="84"/>
        <end position="140"/>
    </location>
</feature>
<keyword evidence="3" id="KW-0847">Vitamin C</keyword>
<dbReference type="Gene3D" id="2.60.120.620">
    <property type="entry name" value="q2cbj1_9rhob like domain"/>
    <property type="match status" value="1"/>
</dbReference>
<proteinExistence type="predicted"/>
<dbReference type="GO" id="GO:0031418">
    <property type="term" value="F:L-ascorbic acid binding"/>
    <property type="evidence" value="ECO:0007669"/>
    <property type="project" value="UniProtKB-KW"/>
</dbReference>
<keyword evidence="6" id="KW-0408">Iron</keyword>
<evidence type="ECO:0000256" key="8">
    <source>
        <dbReference type="SAM" id="MobiDB-lite"/>
    </source>
</evidence>
<sequence length="696" mass="77533">MGSFFSKGEGVQRLATTPWDALGRHPAVPPHAVAPEARALRAAGAPYIRPRAFWAVQRLKLSRVVIGLLAVARMLGARGRRLTPWAVTGTGSGSAGSGSPEAMPSAEKRQKKEETSAESPSSAAADSSSEDSSTEGGEDLAHKVPFRFTDLVDEVESVRRDPPTYVSRVGALKVPSKICNSELILVTPPEAGPWVFTLAVSGGESDKEVQQLAEQHATLSAEAQKIAASKVQVVAELKAAKERLEEIPSPSSEAVLQAACSAVQAAEDRLAEVQEEDRIARAAAERARAAQGKVACADAYNHSFVVALQFDSSWPVKPPTVRFQGVMHHALVDESGGMLMPFFKSIPKDDRKVHSLRLILEAIHHFLIDPLHNWGISRESAPSRLLSSMLAEEKMNLARLTTIRKYALQVKHKELFESPPRWREEWFDPAFWKACTEKTPEAWRAILVEQLPNEVFSFKIFTDEFLNMFVEEIFNFYSSGLPARRPNSMNNYGIILNEIGLEPMIDELQQLLQPLGELLWGSGPGTCWDGHHCFIVRYREGEDLGLDMHTDDSDVTFNICLGLDFEGAGLQFCGIMGAANHRKHTNTFKHLKGHCVVHLGRKRHGADDISRGERLNIILWNHSSTYRKSEEYEDPPYEREEGAPDEVCVSFTHDRDYGVFKQYPVGKERMKGRGWCPPKKFEYADFKPDTKRDWSP</sequence>
<organism evidence="10 11">
    <name type="scientific">Polarella glacialis</name>
    <name type="common">Dinoflagellate</name>
    <dbReference type="NCBI Taxonomy" id="89957"/>
    <lineage>
        <taxon>Eukaryota</taxon>
        <taxon>Sar</taxon>
        <taxon>Alveolata</taxon>
        <taxon>Dinophyceae</taxon>
        <taxon>Suessiales</taxon>
        <taxon>Suessiaceae</taxon>
        <taxon>Polarella</taxon>
    </lineage>
</organism>
<keyword evidence="5" id="KW-0560">Oxidoreductase</keyword>
<dbReference type="InterPro" id="IPR016135">
    <property type="entry name" value="UBQ-conjugating_enzyme/RWD"/>
</dbReference>
<dbReference type="EMBL" id="CAJNNW010037474">
    <property type="protein sequence ID" value="CAE8742102.1"/>
    <property type="molecule type" value="Genomic_DNA"/>
</dbReference>
<feature type="compositionally biased region" description="Low complexity" evidence="8">
    <location>
        <begin position="117"/>
        <end position="127"/>
    </location>
</feature>
<evidence type="ECO:0000256" key="4">
    <source>
        <dbReference type="ARBA" id="ARBA00022964"/>
    </source>
</evidence>
<keyword evidence="7" id="KW-0175">Coiled coil</keyword>
<dbReference type="Pfam" id="PF25238">
    <property type="entry name" value="OGFOD2-like"/>
    <property type="match status" value="1"/>
</dbReference>
<evidence type="ECO:0000313" key="10">
    <source>
        <dbReference type="EMBL" id="CAE8742102.1"/>
    </source>
</evidence>
<evidence type="ECO:0000256" key="1">
    <source>
        <dbReference type="ARBA" id="ARBA00001961"/>
    </source>
</evidence>
<comment type="caution">
    <text evidence="10">The sequence shown here is derived from an EMBL/GenBank/DDBJ whole genome shotgun (WGS) entry which is preliminary data.</text>
</comment>
<dbReference type="GO" id="GO:0016705">
    <property type="term" value="F:oxidoreductase activity, acting on paired donors, with incorporation or reduction of molecular oxygen"/>
    <property type="evidence" value="ECO:0007669"/>
    <property type="project" value="InterPro"/>
</dbReference>
<feature type="compositionally biased region" description="Basic and acidic residues" evidence="8">
    <location>
        <begin position="106"/>
        <end position="115"/>
    </location>
</feature>
<dbReference type="Gene3D" id="3.10.110.10">
    <property type="entry name" value="Ubiquitin Conjugating Enzyme"/>
    <property type="match status" value="1"/>
</dbReference>